<feature type="domain" description="DUF281" evidence="2">
    <location>
        <begin position="385"/>
        <end position="438"/>
    </location>
</feature>
<dbReference type="WormBase" id="Y68A4A.10a">
    <property type="protein sequence ID" value="CE38462"/>
    <property type="gene ID" value="WBGene00013469"/>
</dbReference>
<protein>
    <submittedName>
        <fullName evidence="3">DUF281 domain-containing protein</fullName>
    </submittedName>
</protein>
<dbReference type="Proteomes" id="UP000001940">
    <property type="component" value="Chromosome V"/>
</dbReference>
<dbReference type="PhylomeDB" id="Q9XXP6"/>
<dbReference type="EMBL" id="BX284605">
    <property type="protein sequence ID" value="CAA16424.2"/>
    <property type="molecule type" value="Genomic_DNA"/>
</dbReference>
<feature type="domain" description="DUF281" evidence="2">
    <location>
        <begin position="289"/>
        <end position="334"/>
    </location>
</feature>
<dbReference type="FunCoup" id="Q9XXP6">
    <property type="interactions" value="238"/>
</dbReference>
<dbReference type="GeneID" id="190529"/>
<reference evidence="3 4" key="1">
    <citation type="journal article" date="1998" name="Science">
        <title>Genome sequence of the nematode C. elegans: a platform for investigating biology.</title>
        <authorList>
            <consortium name="The C. elegans sequencing consortium"/>
            <person name="Sulson J.E."/>
            <person name="Waterston R."/>
        </authorList>
    </citation>
    <scope>NUCLEOTIDE SEQUENCE [LARGE SCALE GENOMIC DNA]</scope>
    <source>
        <strain evidence="3 4">Bristol N2</strain>
    </source>
</reference>
<dbReference type="AlphaFoldDB" id="Q9XXP6"/>
<accession>Q9XXP6</accession>
<dbReference type="RefSeq" id="NP_001024276.1">
    <property type="nucleotide sequence ID" value="NM_001029105.1"/>
</dbReference>
<evidence type="ECO:0000259" key="2">
    <source>
        <dbReference type="Pfam" id="PF03436"/>
    </source>
</evidence>
<evidence type="ECO:0000313" key="5">
    <source>
        <dbReference type="WormBase" id="Y68A4A.10a"/>
    </source>
</evidence>
<keyword evidence="1" id="KW-0732">Signal</keyword>
<dbReference type="InterPro" id="IPR005098">
    <property type="entry name" value="DUF281"/>
</dbReference>
<name>Q9XXP6_CAEEL</name>
<proteinExistence type="predicted"/>
<organism evidence="3 4">
    <name type="scientific">Caenorhabditis elegans</name>
    <dbReference type="NCBI Taxonomy" id="6239"/>
    <lineage>
        <taxon>Eukaryota</taxon>
        <taxon>Metazoa</taxon>
        <taxon>Ecdysozoa</taxon>
        <taxon>Nematoda</taxon>
        <taxon>Chromadorea</taxon>
        <taxon>Rhabditida</taxon>
        <taxon>Rhabditina</taxon>
        <taxon>Rhabditomorpha</taxon>
        <taxon>Rhabditoidea</taxon>
        <taxon>Rhabditidae</taxon>
        <taxon>Peloderinae</taxon>
        <taxon>Caenorhabditis</taxon>
    </lineage>
</organism>
<dbReference type="PaxDb" id="6239-Y68A4A.10a"/>
<sequence>MIACLLFLLVQPTEPCMRMRPPEDVGVPGSLDPATTTIASGIQTTQCNTCTKTPQRVDPVKTTTKAPAATTKAVPLQCQKCTPFKDPMNAAAKCTATTGMNSPGCSTLSVKCTINAGFECDITKCMADPAYKCTDAALILDLTGGELTFTGTGPGKIAEASVTCGNDAVWVDSRGIRGNTLIASIAPQSCLPCQTCASFTDPMSEKATCTATPGMTPGDCATLAVKCMINAGFECNDVALIPPCQTCTPFTDPMSDKGTCTATTGMTSTGCSTLAVKCTINAGFECDVAKCMTDPGFECYDALLILEMTGGELFTSGTGPGPIAETSVTCGDDVILQDPNGIRGNTLIASISAQTCLPCQTCTAFMDPMVPEATCTVTVGMTSAGCATLAVKCAINVGFECNDVALILEITGGALETSGTGPGQIAETSVTCGNDKIWQDANGVRGNTLIASVAPQTCP</sequence>
<dbReference type="IntAct" id="Q9XXP6">
    <property type="interactions" value="1"/>
</dbReference>
<dbReference type="UCSC" id="Y68A4A.10a">
    <property type="organism name" value="c. elegans"/>
</dbReference>
<keyword evidence="4" id="KW-1185">Reference proteome</keyword>
<evidence type="ECO:0000313" key="3">
    <source>
        <dbReference type="EMBL" id="CAA16424.2"/>
    </source>
</evidence>
<dbReference type="AGR" id="WB:WBGene00013469"/>
<dbReference type="InParanoid" id="Q9XXP6"/>
<feature type="domain" description="DUF281" evidence="2">
    <location>
        <begin position="104"/>
        <end position="170"/>
    </location>
</feature>
<dbReference type="KEGG" id="cel:CELE_Y68A4A.10"/>
<dbReference type="CTD" id="190529"/>
<dbReference type="Pfam" id="PF03436">
    <property type="entry name" value="DUF281"/>
    <property type="match status" value="3"/>
</dbReference>
<feature type="chain" id="PRO_5012542543" evidence="1">
    <location>
        <begin position="16"/>
        <end position="459"/>
    </location>
</feature>
<dbReference type="HOGENOM" id="CLU_596175_0_0_1"/>
<evidence type="ECO:0000313" key="4">
    <source>
        <dbReference type="Proteomes" id="UP000001940"/>
    </source>
</evidence>
<dbReference type="PIR" id="T27303">
    <property type="entry name" value="T27303"/>
</dbReference>
<gene>
    <name evidence="3" type="ORF">CELE_Y68A4A.10</name>
    <name evidence="3 5" type="ORF">Y68A4A.10</name>
</gene>
<evidence type="ECO:0000256" key="1">
    <source>
        <dbReference type="SAM" id="SignalP"/>
    </source>
</evidence>
<feature type="signal peptide" evidence="1">
    <location>
        <begin position="1"/>
        <end position="15"/>
    </location>
</feature>